<evidence type="ECO:0000256" key="1">
    <source>
        <dbReference type="ARBA" id="ARBA00010088"/>
    </source>
</evidence>
<reference evidence="8" key="1">
    <citation type="submission" date="2023-07" db="EMBL/GenBank/DDBJ databases">
        <title>30 novel species of actinomycetes from the DSMZ collection.</title>
        <authorList>
            <person name="Nouioui I."/>
        </authorList>
    </citation>
    <scope>NUCLEOTIDE SEQUENCE [LARGE SCALE GENOMIC DNA]</scope>
    <source>
        <strain evidence="8">DSM 44918</strain>
    </source>
</reference>
<keyword evidence="2 5" id="KW-0732">Signal</keyword>
<dbReference type="InterPro" id="IPR051601">
    <property type="entry name" value="Serine_prot/Carboxylest_S33"/>
</dbReference>
<feature type="domain" description="Peptidase S33 tripeptidyl aminopeptidase-like C-terminal" evidence="6">
    <location>
        <begin position="448"/>
        <end position="554"/>
    </location>
</feature>
<sequence length="555" mass="58281">MNIPSHFRSRRLRAALAAALTAGLLATSCATRDLAVGTGDDAGQGTEDGGGVSTESVPVADSYPGLPDALAQQRVQWSQCEAPTPLQGEGPRPFQLSDRTPWQCGTLTVPLDYADPEGETIDMALIRVVSSAPEADRLGSLVFNFGGPGGSGVGSLPLLVDEYEDLRAGGFDLVSFDPRGVGESAPVVCLSDEEIDEGDQEDAGPPRTAEDEAEFVADSEEYAAACQANSGDLLPYVTTNNTARDMDLLRHALGDERLNYFGISYGTELGAVYAHLFPENVGRTVLDAVVDPNPDPVAQSLLDAEGFQLALEHYLEDCATDPGCPTGGDVETGVATIETLLDDLAAEPLPTDDPDGRMLTSGLGMTGIASALYSEESWEYLTMALDEALNAGSGDTLLLLADFYNGRDSEGRYSNLMPALNAIRCADDPSTMALDDVVRHREEFEAASPVFGEWMLWGLSGCLGWPFAEAAEPEEFSAPDAAAPLLLVATTGDPATPYEGAARMQAAIGGPEVAPLLTNDGEGHGAYTPDNACVADAVNGHLLRGETPGDGLRCE</sequence>
<keyword evidence="3 7" id="KW-0378">Hydrolase</keyword>
<dbReference type="PANTHER" id="PTHR43248">
    <property type="entry name" value="2-SUCCINYL-6-HYDROXY-2,4-CYCLOHEXADIENE-1-CARBOXYLATE SYNTHASE"/>
    <property type="match status" value="1"/>
</dbReference>
<dbReference type="InterPro" id="IPR029058">
    <property type="entry name" value="AB_hydrolase_fold"/>
</dbReference>
<organism evidence="7 8">
    <name type="scientific">Streptomyces millisiae</name>
    <dbReference type="NCBI Taxonomy" id="3075542"/>
    <lineage>
        <taxon>Bacteria</taxon>
        <taxon>Bacillati</taxon>
        <taxon>Actinomycetota</taxon>
        <taxon>Actinomycetes</taxon>
        <taxon>Kitasatosporales</taxon>
        <taxon>Streptomycetaceae</taxon>
        <taxon>Streptomyces</taxon>
    </lineage>
</organism>
<name>A0ABU2M087_9ACTN</name>
<dbReference type="PANTHER" id="PTHR43248:SF29">
    <property type="entry name" value="TRIPEPTIDYL AMINOPEPTIDASE"/>
    <property type="match status" value="1"/>
</dbReference>
<evidence type="ECO:0000313" key="8">
    <source>
        <dbReference type="Proteomes" id="UP001183420"/>
    </source>
</evidence>
<feature type="compositionally biased region" description="Gly residues" evidence="4">
    <location>
        <begin position="40"/>
        <end position="52"/>
    </location>
</feature>
<evidence type="ECO:0000256" key="4">
    <source>
        <dbReference type="SAM" id="MobiDB-lite"/>
    </source>
</evidence>
<evidence type="ECO:0000313" key="7">
    <source>
        <dbReference type="EMBL" id="MDT0322678.1"/>
    </source>
</evidence>
<dbReference type="EMBL" id="JAVREM010000070">
    <property type="protein sequence ID" value="MDT0322678.1"/>
    <property type="molecule type" value="Genomic_DNA"/>
</dbReference>
<evidence type="ECO:0000259" key="6">
    <source>
        <dbReference type="Pfam" id="PF08386"/>
    </source>
</evidence>
<protein>
    <submittedName>
        <fullName evidence="7">Alpha/beta hydrolase</fullName>
    </submittedName>
</protein>
<dbReference type="GO" id="GO:0016787">
    <property type="term" value="F:hydrolase activity"/>
    <property type="evidence" value="ECO:0007669"/>
    <property type="project" value="UniProtKB-KW"/>
</dbReference>
<evidence type="ECO:0000256" key="2">
    <source>
        <dbReference type="ARBA" id="ARBA00022729"/>
    </source>
</evidence>
<comment type="caution">
    <text evidence="7">The sequence shown here is derived from an EMBL/GenBank/DDBJ whole genome shotgun (WGS) entry which is preliminary data.</text>
</comment>
<dbReference type="Pfam" id="PF08386">
    <property type="entry name" value="Abhydrolase_4"/>
    <property type="match status" value="1"/>
</dbReference>
<proteinExistence type="inferred from homology"/>
<accession>A0ABU2M087</accession>
<evidence type="ECO:0000256" key="5">
    <source>
        <dbReference type="SAM" id="SignalP"/>
    </source>
</evidence>
<feature type="region of interest" description="Disordered" evidence="4">
    <location>
        <begin position="40"/>
        <end position="65"/>
    </location>
</feature>
<feature type="signal peptide" evidence="5">
    <location>
        <begin position="1"/>
        <end position="30"/>
    </location>
</feature>
<dbReference type="Gene3D" id="3.40.50.1820">
    <property type="entry name" value="alpha/beta hydrolase"/>
    <property type="match status" value="1"/>
</dbReference>
<dbReference type="RefSeq" id="WP_311603420.1">
    <property type="nucleotide sequence ID" value="NZ_JAVREM010000070.1"/>
</dbReference>
<keyword evidence="8" id="KW-1185">Reference proteome</keyword>
<dbReference type="InterPro" id="IPR013595">
    <property type="entry name" value="Pept_S33_TAP-like_C"/>
</dbReference>
<dbReference type="Proteomes" id="UP001183420">
    <property type="component" value="Unassembled WGS sequence"/>
</dbReference>
<feature type="chain" id="PRO_5046510804" evidence="5">
    <location>
        <begin position="31"/>
        <end position="555"/>
    </location>
</feature>
<comment type="similarity">
    <text evidence="1">Belongs to the peptidase S33 family.</text>
</comment>
<dbReference type="SUPFAM" id="SSF53474">
    <property type="entry name" value="alpha/beta-Hydrolases"/>
    <property type="match status" value="1"/>
</dbReference>
<evidence type="ECO:0000256" key="3">
    <source>
        <dbReference type="ARBA" id="ARBA00022801"/>
    </source>
</evidence>
<gene>
    <name evidence="7" type="ORF">RNC47_30635</name>
</gene>